<evidence type="ECO:0000313" key="1">
    <source>
        <dbReference type="EMBL" id="QPF94279.1"/>
    </source>
</evidence>
<dbReference type="EMBL" id="CP061379">
    <property type="protein sequence ID" value="QPF94279.1"/>
    <property type="molecule type" value="Genomic_DNA"/>
</dbReference>
<gene>
    <name evidence="1" type="ORF">IC761_13800</name>
</gene>
<protein>
    <submittedName>
        <fullName evidence="1">Uncharacterized protein</fullName>
    </submittedName>
</protein>
<dbReference type="RefSeq" id="WP_195803774.1">
    <property type="nucleotide sequence ID" value="NZ_CP061379.1"/>
</dbReference>
<sequence length="63" mass="6905">MKKNDVTCSACGAGFRRLELTTPPANQGEYRCPACDEVVETFDGSAFIAYRMTIQPSMKAVRA</sequence>
<dbReference type="KEGG" id="bcou:IC761_13800"/>
<reference evidence="1 2" key="1">
    <citation type="submission" date="2020-09" db="EMBL/GenBank/DDBJ databases">
        <title>Complete genomes of bradyrhizobia occurring on native shrubby legumes in Australia.</title>
        <authorList>
            <person name="Lafay B."/>
        </authorList>
    </citation>
    <scope>NUCLEOTIDE SEQUENCE [LARGE SCALE GENOMIC DNA]</scope>
    <source>
        <strain evidence="1 2">BDV5040</strain>
    </source>
</reference>
<dbReference type="AlphaFoldDB" id="A0A7S9DC70"/>
<evidence type="ECO:0000313" key="2">
    <source>
        <dbReference type="Proteomes" id="UP000594621"/>
    </source>
</evidence>
<proteinExistence type="predicted"/>
<dbReference type="Proteomes" id="UP000594621">
    <property type="component" value="Chromosome"/>
</dbReference>
<accession>A0A7S9DC70</accession>
<organism evidence="1 2">
    <name type="scientific">Bradyrhizobium commune</name>
    <dbReference type="NCBI Taxonomy" id="83627"/>
    <lineage>
        <taxon>Bacteria</taxon>
        <taxon>Pseudomonadati</taxon>
        <taxon>Pseudomonadota</taxon>
        <taxon>Alphaproteobacteria</taxon>
        <taxon>Hyphomicrobiales</taxon>
        <taxon>Nitrobacteraceae</taxon>
        <taxon>Bradyrhizobium</taxon>
    </lineage>
</organism>
<keyword evidence="2" id="KW-1185">Reference proteome</keyword>
<name>A0A7S9DC70_9BRAD</name>